<organism evidence="1 2">
    <name type="scientific">Hyalomma marginatum</name>
    <dbReference type="NCBI Taxonomy" id="34627"/>
    <lineage>
        <taxon>Eukaryota</taxon>
        <taxon>Metazoa</taxon>
        <taxon>Ecdysozoa</taxon>
        <taxon>Arthropoda</taxon>
        <taxon>Chelicerata</taxon>
        <taxon>Arachnida</taxon>
        <taxon>Acari</taxon>
        <taxon>Parasitiformes</taxon>
        <taxon>Ixodida</taxon>
        <taxon>Ixodoidea</taxon>
        <taxon>Ixodidae</taxon>
        <taxon>Hyalomminae</taxon>
        <taxon>Hyalomma</taxon>
    </lineage>
</organism>
<comment type="caution">
    <text evidence="1">The sequence shown here is derived from an EMBL/GenBank/DDBJ whole genome shotgun (WGS) entry which is preliminary data.</text>
</comment>
<protein>
    <submittedName>
        <fullName evidence="1">Uncharacterized protein</fullName>
    </submittedName>
</protein>
<evidence type="ECO:0000313" key="1">
    <source>
        <dbReference type="EMBL" id="CAG7592166.1"/>
    </source>
</evidence>
<reference evidence="1" key="1">
    <citation type="submission" date="2021-06" db="EMBL/GenBank/DDBJ databases">
        <authorList>
            <person name="Nardi T."/>
            <person name="Nardi T."/>
        </authorList>
    </citation>
    <scope>NUCLEOTIDE SEQUENCE</scope>
</reference>
<evidence type="ECO:0000313" key="2">
    <source>
        <dbReference type="Proteomes" id="UP000837675"/>
    </source>
</evidence>
<gene>
    <name evidence="1" type="ORF">MHYMCMPASI_00533</name>
</gene>
<dbReference type="AlphaFoldDB" id="A0A8S4C286"/>
<dbReference type="Proteomes" id="UP000837675">
    <property type="component" value="Unassembled WGS sequence"/>
</dbReference>
<proteinExistence type="predicted"/>
<keyword evidence="2" id="KW-1185">Reference proteome</keyword>
<accession>A0A8S4C286</accession>
<name>A0A8S4C286_9ACAR</name>
<sequence length="55" mass="5845">MVALSAENFADSISSIQQVAAVASIVAVEHSTIRSCTDILMSSIHGVEEEATFYN</sequence>
<dbReference type="EMBL" id="CAJVAF010000237">
    <property type="protein sequence ID" value="CAG7592166.1"/>
    <property type="molecule type" value="Genomic_DNA"/>
</dbReference>